<organism evidence="13 14">
    <name type="scientific">Paraburkholderia xenovorans (strain LB400)</name>
    <dbReference type="NCBI Taxonomy" id="266265"/>
    <lineage>
        <taxon>Bacteria</taxon>
        <taxon>Pseudomonadati</taxon>
        <taxon>Pseudomonadota</taxon>
        <taxon>Betaproteobacteria</taxon>
        <taxon>Burkholderiales</taxon>
        <taxon>Burkholderiaceae</taxon>
        <taxon>Paraburkholderia</taxon>
    </lineage>
</organism>
<feature type="binding site" description="covalent" evidence="9">
    <location>
        <position position="194"/>
    </location>
    <ligand>
        <name>heme c</name>
        <dbReference type="ChEBI" id="CHEBI:61717"/>
        <label>2</label>
    </ligand>
</feature>
<evidence type="ECO:0000259" key="12">
    <source>
        <dbReference type="PROSITE" id="PS51007"/>
    </source>
</evidence>
<feature type="binding site" description="covalent" evidence="9">
    <location>
        <position position="328"/>
    </location>
    <ligand>
        <name>heme c</name>
        <dbReference type="ChEBI" id="CHEBI:61717"/>
        <label>3</label>
    </ligand>
</feature>
<evidence type="ECO:0000256" key="3">
    <source>
        <dbReference type="ARBA" id="ARBA00022617"/>
    </source>
</evidence>
<keyword evidence="14" id="KW-1185">Reference proteome</keyword>
<evidence type="ECO:0000313" key="13">
    <source>
        <dbReference type="EMBL" id="ABE33487.1"/>
    </source>
</evidence>
<sequence length="434" mass="47100">MKHLNLATAAALCAPIALAMVSSPAFSQSRPESNGAYLARAADCVACHSVPNGKPFAGGLKMGTPLGNIFSTNITPDKATGIGNYTLADFDRAVRKGVAKDGRHLYPAMPYPSYAKISDNDLSALYGYFMHEVAPVRQQNRPVEIKWPLNMRWPLAIWNTAFVNTQPYAVNRAHDAQWNRGAYLVQGLGHCGACHTPRGFAFQEQALDDRDGRFLGGATLDGWTASNLREDPATGLGWWSEADIVTFLKEGSNGHASVFGPMTDAYNNSTQFMSDYDLKAIASYLKSLSAADANEPVYAYDDATTKALQRGDLRDPGAEVFRTQCASCHAVNGKGLGDRLPALAGNPNVLAKDPSSVINLILNGAQRVVRQGMPDTYRMAPFRLQLSDREIADVATWIRHSWGNKASAVSASEVEKLRASTDISSDRVIVLRMK</sequence>
<reference evidence="13 14" key="1">
    <citation type="journal article" date="2006" name="Proc. Natl. Acad. Sci. U.S.A.">
        <title>Burkholderia xenovorans LB400 harbors a multi-replicon, 9.73-Mbp genome shaped for versatility.</title>
        <authorList>
            <person name="Chain P.S."/>
            <person name="Denef V.J."/>
            <person name="Konstantinidis K.T."/>
            <person name="Vergez L.M."/>
            <person name="Agullo L."/>
            <person name="Reyes V.L."/>
            <person name="Hauser L."/>
            <person name="Cordova M."/>
            <person name="Gomez L."/>
            <person name="Gonzalez M."/>
            <person name="Land M."/>
            <person name="Lao V."/>
            <person name="Larimer F."/>
            <person name="LiPuma J.J."/>
            <person name="Mahenthiralingam E."/>
            <person name="Malfatti S.A."/>
            <person name="Marx C.J."/>
            <person name="Parnell J.J."/>
            <person name="Ramette A."/>
            <person name="Richardson P."/>
            <person name="Seeger M."/>
            <person name="Smith D."/>
            <person name="Spilker T."/>
            <person name="Sul W.J."/>
            <person name="Tsoi T.V."/>
            <person name="Ulrich L.E."/>
            <person name="Zhulin I.B."/>
            <person name="Tiedje J.M."/>
        </authorList>
    </citation>
    <scope>NUCLEOTIDE SEQUENCE [LARGE SCALE GENOMIC DNA]</scope>
    <source>
        <strain evidence="13 14">LB400</strain>
    </source>
</reference>
<feature type="binding site" description="covalent" evidence="9">
    <location>
        <position position="47"/>
    </location>
    <ligand>
        <name>heme c</name>
        <dbReference type="ChEBI" id="CHEBI:61717"/>
        <label>1</label>
    </ligand>
</feature>
<name>Q13R02_PARXL</name>
<evidence type="ECO:0000256" key="11">
    <source>
        <dbReference type="SAM" id="SignalP"/>
    </source>
</evidence>
<feature type="binding site" description="axial binding residue" evidence="10">
    <location>
        <position position="48"/>
    </location>
    <ligand>
        <name>heme c</name>
        <dbReference type="ChEBI" id="CHEBI:61717"/>
        <label>1</label>
    </ligand>
    <ligandPart>
        <name>Fe</name>
        <dbReference type="ChEBI" id="CHEBI:18248"/>
    </ligandPart>
</feature>
<feature type="binding site" description="covalent" evidence="9">
    <location>
        <position position="191"/>
    </location>
    <ligand>
        <name>heme c</name>
        <dbReference type="ChEBI" id="CHEBI:61717"/>
        <label>2</label>
    </ligand>
</feature>
<accession>Q13R02</accession>
<feature type="domain" description="Cytochrome c" evidence="12">
    <location>
        <begin position="17"/>
        <end position="133"/>
    </location>
</feature>
<dbReference type="AlphaFoldDB" id="Q13R02"/>
<evidence type="ECO:0000256" key="1">
    <source>
        <dbReference type="ARBA" id="ARBA00004236"/>
    </source>
</evidence>
<keyword evidence="3 9" id="KW-0349">Heme</keyword>
<proteinExistence type="predicted"/>
<keyword evidence="8" id="KW-0472">Membrane</keyword>
<dbReference type="OrthoDB" id="9809720at2"/>
<dbReference type="InterPro" id="IPR051459">
    <property type="entry name" value="Cytochrome_c-type_DH"/>
</dbReference>
<dbReference type="EMBL" id="CP000271">
    <property type="protein sequence ID" value="ABE33487.1"/>
    <property type="molecule type" value="Genomic_DNA"/>
</dbReference>
<protein>
    <submittedName>
        <fullName evidence="13">Cytochrome c</fullName>
    </submittedName>
</protein>
<dbReference type="InterPro" id="IPR036909">
    <property type="entry name" value="Cyt_c-like_dom_sf"/>
</dbReference>
<feature type="binding site" description="covalent" evidence="9">
    <location>
        <position position="44"/>
    </location>
    <ligand>
        <name>heme c</name>
        <dbReference type="ChEBI" id="CHEBI:61717"/>
        <label>1</label>
    </ligand>
</feature>
<feature type="domain" description="Cytochrome c" evidence="12">
    <location>
        <begin position="312"/>
        <end position="402"/>
    </location>
</feature>
<evidence type="ECO:0000256" key="5">
    <source>
        <dbReference type="ARBA" id="ARBA00022729"/>
    </source>
</evidence>
<evidence type="ECO:0000256" key="10">
    <source>
        <dbReference type="PIRSR" id="PIRSR000018-51"/>
    </source>
</evidence>
<dbReference type="SUPFAM" id="SSF46626">
    <property type="entry name" value="Cytochrome c"/>
    <property type="match status" value="3"/>
</dbReference>
<feature type="binding site" description="axial binding residue" evidence="10">
    <location>
        <position position="195"/>
    </location>
    <ligand>
        <name>heme c</name>
        <dbReference type="ChEBI" id="CHEBI:61717"/>
        <label>2</label>
    </ligand>
    <ligandPart>
        <name>Fe</name>
        <dbReference type="ChEBI" id="CHEBI:18248"/>
    </ligandPart>
</feature>
<dbReference type="KEGG" id="bxe:Bxe_B2504"/>
<evidence type="ECO:0000256" key="4">
    <source>
        <dbReference type="ARBA" id="ARBA00022723"/>
    </source>
</evidence>
<dbReference type="Proteomes" id="UP000001817">
    <property type="component" value="Chromosome 2"/>
</dbReference>
<gene>
    <name evidence="13" type="ORF">Bxe_B2504</name>
</gene>
<dbReference type="GO" id="GO:0009055">
    <property type="term" value="F:electron transfer activity"/>
    <property type="evidence" value="ECO:0007669"/>
    <property type="project" value="InterPro"/>
</dbReference>
<dbReference type="GO" id="GO:0005886">
    <property type="term" value="C:plasma membrane"/>
    <property type="evidence" value="ECO:0007669"/>
    <property type="project" value="UniProtKB-SubCell"/>
</dbReference>
<dbReference type="PIRSF" id="PIRSF000018">
    <property type="entry name" value="Mb_ADH_cyt_c"/>
    <property type="match status" value="1"/>
</dbReference>
<keyword evidence="2" id="KW-1003">Cell membrane</keyword>
<feature type="chain" id="PRO_5004182503" evidence="11">
    <location>
        <begin position="20"/>
        <end position="434"/>
    </location>
</feature>
<dbReference type="InterPro" id="IPR014353">
    <property type="entry name" value="Membr-bd_ADH_cyt_c"/>
</dbReference>
<feature type="binding site" description="covalent" evidence="9">
    <location>
        <position position="325"/>
    </location>
    <ligand>
        <name>heme c</name>
        <dbReference type="ChEBI" id="CHEBI:61717"/>
        <label>3</label>
    </ligand>
</feature>
<keyword evidence="7 10" id="KW-0408">Iron</keyword>
<dbReference type="GO" id="GO:0005506">
    <property type="term" value="F:iron ion binding"/>
    <property type="evidence" value="ECO:0007669"/>
    <property type="project" value="InterPro"/>
</dbReference>
<dbReference type="RefSeq" id="WP_011490855.1">
    <property type="nucleotide sequence ID" value="NC_007952.1"/>
</dbReference>
<feature type="binding site" description="axial binding residue" evidence="10">
    <location>
        <position position="329"/>
    </location>
    <ligand>
        <name>heme c</name>
        <dbReference type="ChEBI" id="CHEBI:61717"/>
        <label>3</label>
    </ligand>
    <ligandPart>
        <name>Fe</name>
        <dbReference type="ChEBI" id="CHEBI:18248"/>
    </ligandPart>
</feature>
<feature type="signal peptide" evidence="11">
    <location>
        <begin position="1"/>
        <end position="19"/>
    </location>
</feature>
<dbReference type="InterPro" id="IPR009056">
    <property type="entry name" value="Cyt_c-like_dom"/>
</dbReference>
<comment type="cofactor">
    <cofactor evidence="9">
        <name>heme c</name>
        <dbReference type="ChEBI" id="CHEBI:61717"/>
    </cofactor>
    <text evidence="9">Binds 3 heme c groups covalently per subunit.</text>
</comment>
<dbReference type="Pfam" id="PF00034">
    <property type="entry name" value="Cytochrom_C"/>
    <property type="match status" value="2"/>
</dbReference>
<evidence type="ECO:0000256" key="2">
    <source>
        <dbReference type="ARBA" id="ARBA00022475"/>
    </source>
</evidence>
<dbReference type="PANTHER" id="PTHR35008">
    <property type="entry name" value="BLL4482 PROTEIN-RELATED"/>
    <property type="match status" value="1"/>
</dbReference>
<dbReference type="GO" id="GO:0020037">
    <property type="term" value="F:heme binding"/>
    <property type="evidence" value="ECO:0007669"/>
    <property type="project" value="InterPro"/>
</dbReference>
<dbReference type="STRING" id="266265.Bxe_B2504"/>
<evidence type="ECO:0000256" key="8">
    <source>
        <dbReference type="ARBA" id="ARBA00023136"/>
    </source>
</evidence>
<feature type="domain" description="Cytochrome c" evidence="12">
    <location>
        <begin position="176"/>
        <end position="289"/>
    </location>
</feature>
<keyword evidence="6" id="KW-0677">Repeat</keyword>
<dbReference type="PANTHER" id="PTHR35008:SF8">
    <property type="entry name" value="ALCOHOL DEHYDROGENASE CYTOCHROME C SUBUNIT"/>
    <property type="match status" value="1"/>
</dbReference>
<comment type="subcellular location">
    <subcellularLocation>
        <location evidence="1">Cell membrane</location>
    </subcellularLocation>
</comment>
<dbReference type="GO" id="GO:0016614">
    <property type="term" value="F:oxidoreductase activity, acting on CH-OH group of donors"/>
    <property type="evidence" value="ECO:0007669"/>
    <property type="project" value="InterPro"/>
</dbReference>
<evidence type="ECO:0000256" key="7">
    <source>
        <dbReference type="ARBA" id="ARBA00023004"/>
    </source>
</evidence>
<dbReference type="eggNOG" id="COG2010">
    <property type="taxonomic scope" value="Bacteria"/>
</dbReference>
<evidence type="ECO:0000313" key="14">
    <source>
        <dbReference type="Proteomes" id="UP000001817"/>
    </source>
</evidence>
<dbReference type="PATRIC" id="fig|266265.5.peg.5202"/>
<dbReference type="PROSITE" id="PS51007">
    <property type="entry name" value="CYTC"/>
    <property type="match status" value="3"/>
</dbReference>
<evidence type="ECO:0000256" key="9">
    <source>
        <dbReference type="PIRSR" id="PIRSR000018-50"/>
    </source>
</evidence>
<keyword evidence="4 10" id="KW-0479">Metal-binding</keyword>
<evidence type="ECO:0000256" key="6">
    <source>
        <dbReference type="ARBA" id="ARBA00022737"/>
    </source>
</evidence>
<dbReference type="Gene3D" id="1.10.760.10">
    <property type="entry name" value="Cytochrome c-like domain"/>
    <property type="match status" value="3"/>
</dbReference>
<dbReference type="KEGG" id="bxb:DR64_4831"/>
<keyword evidence="5 11" id="KW-0732">Signal</keyword>